<dbReference type="Proteomes" id="UP001431449">
    <property type="component" value="Unassembled WGS sequence"/>
</dbReference>
<proteinExistence type="predicted"/>
<dbReference type="EMBL" id="JALNMH010000016">
    <property type="protein sequence ID" value="MCK7595318.1"/>
    <property type="molecule type" value="Genomic_DNA"/>
</dbReference>
<keyword evidence="3" id="KW-1185">Reference proteome</keyword>
<feature type="chain" id="PRO_5045524899" evidence="1">
    <location>
        <begin position="22"/>
        <end position="156"/>
    </location>
</feature>
<evidence type="ECO:0000313" key="2">
    <source>
        <dbReference type="EMBL" id="MCK7595318.1"/>
    </source>
</evidence>
<protein>
    <submittedName>
        <fullName evidence="2">Uncharacterized protein</fullName>
    </submittedName>
</protein>
<evidence type="ECO:0000256" key="1">
    <source>
        <dbReference type="SAM" id="SignalP"/>
    </source>
</evidence>
<name>A0ABT0GLM2_9GAMM</name>
<keyword evidence="1" id="KW-0732">Signal</keyword>
<reference evidence="2" key="1">
    <citation type="submission" date="2022-04" db="EMBL/GenBank/DDBJ databases">
        <title>Lysobacter sp. CAU 1642 isolated from sea sand.</title>
        <authorList>
            <person name="Kim W."/>
        </authorList>
    </citation>
    <scope>NUCLEOTIDE SEQUENCE</scope>
    <source>
        <strain evidence="2">CAU 1642</strain>
    </source>
</reference>
<feature type="signal peptide" evidence="1">
    <location>
        <begin position="1"/>
        <end position="21"/>
    </location>
</feature>
<organism evidence="2 3">
    <name type="scientific">Pseudomarimonas salicorniae</name>
    <dbReference type="NCBI Taxonomy" id="2933270"/>
    <lineage>
        <taxon>Bacteria</taxon>
        <taxon>Pseudomonadati</taxon>
        <taxon>Pseudomonadota</taxon>
        <taxon>Gammaproteobacteria</taxon>
        <taxon>Lysobacterales</taxon>
        <taxon>Lysobacteraceae</taxon>
        <taxon>Pseudomarimonas</taxon>
    </lineage>
</organism>
<evidence type="ECO:0000313" key="3">
    <source>
        <dbReference type="Proteomes" id="UP001431449"/>
    </source>
</evidence>
<accession>A0ABT0GLM2</accession>
<sequence length="156" mass="16429">MNMSALHVRSVLALCLVSALAAPVAAEVGDGASVLGRFDEAAQRFDRAQLAKVLAADARISVVTCSAPEDVSSGEEFIASTVSMAPAIKTYVRSREAISREDGVGQGAMILRSRVHEAIEAQGGYSKQGWSSERTTLAERGGRLVITAIESKMDCS</sequence>
<comment type="caution">
    <text evidence="2">The sequence shown here is derived from an EMBL/GenBank/DDBJ whole genome shotgun (WGS) entry which is preliminary data.</text>
</comment>
<gene>
    <name evidence="2" type="ORF">M0G41_16790</name>
</gene>
<dbReference type="RefSeq" id="WP_248211178.1">
    <property type="nucleotide sequence ID" value="NZ_JALNMH010000016.1"/>
</dbReference>